<dbReference type="AlphaFoldDB" id="A0A9W8PDA5"/>
<proteinExistence type="predicted"/>
<evidence type="ECO:0000313" key="9">
    <source>
        <dbReference type="Proteomes" id="UP001152130"/>
    </source>
</evidence>
<dbReference type="GO" id="GO:0031965">
    <property type="term" value="C:nuclear membrane"/>
    <property type="evidence" value="ECO:0007669"/>
    <property type="project" value="UniProtKB-SubCell"/>
</dbReference>
<keyword evidence="3 7" id="KW-1133">Transmembrane helix</keyword>
<evidence type="ECO:0000256" key="2">
    <source>
        <dbReference type="ARBA" id="ARBA00022692"/>
    </source>
</evidence>
<dbReference type="PANTHER" id="PTHR12265:SF30">
    <property type="entry name" value="TRANSMEMBRANE PROTEIN 53"/>
    <property type="match status" value="1"/>
</dbReference>
<comment type="caution">
    <text evidence="8">The sequence shown here is derived from an EMBL/GenBank/DDBJ whole genome shotgun (WGS) entry which is preliminary data.</text>
</comment>
<evidence type="ECO:0000256" key="5">
    <source>
        <dbReference type="ARBA" id="ARBA00023242"/>
    </source>
</evidence>
<evidence type="ECO:0000256" key="3">
    <source>
        <dbReference type="ARBA" id="ARBA00022989"/>
    </source>
</evidence>
<dbReference type="OrthoDB" id="77878at2759"/>
<sequence length="281" mass="31913">MATVKQSPLAFMDELDSPSVLYYRPDNTASTSTTDTRDPPLIIFLSWSGARDIHIAKYISKYRSMYPTSAILLFRSSPMLFMQPNLRRNLFKSALPVLQSILEPEDNDAQFLLHIFSNGGVSSAVTLWELWGSALGNEPVPRHAVVMDSCPGYFHWRRDHHVVSMDFPWFMSPLVWVVLGFGWLYCVLYLGSMPHNTNALALNNSKRTSRETARAYLYGDADKSVGFEDIESHALDAKKNGAIVRTEMFKGGAHVAHVRIDADRYWKAVRETWKGKRIYSS</sequence>
<dbReference type="Pfam" id="PF05705">
    <property type="entry name" value="DUF829"/>
    <property type="match status" value="1"/>
</dbReference>
<dbReference type="Proteomes" id="UP001152130">
    <property type="component" value="Unassembled WGS sequence"/>
</dbReference>
<accession>A0A9W8PDA5</accession>
<evidence type="ECO:0000256" key="1">
    <source>
        <dbReference type="ARBA" id="ARBA00004126"/>
    </source>
</evidence>
<evidence type="ECO:0008006" key="10">
    <source>
        <dbReference type="Google" id="ProtNLM"/>
    </source>
</evidence>
<keyword evidence="5" id="KW-0539">Nucleus</keyword>
<protein>
    <recommendedName>
        <fullName evidence="10">Transmembrane protein 53</fullName>
    </recommendedName>
</protein>
<dbReference type="EMBL" id="JAPDHF010000029">
    <property type="protein sequence ID" value="KAJ4002952.1"/>
    <property type="molecule type" value="Genomic_DNA"/>
</dbReference>
<name>A0A9W8PDA5_9HYPO</name>
<dbReference type="PANTHER" id="PTHR12265">
    <property type="entry name" value="TRANSMEMBRANE PROTEIN 53"/>
    <property type="match status" value="1"/>
</dbReference>
<keyword evidence="4 7" id="KW-0472">Membrane</keyword>
<evidence type="ECO:0000313" key="8">
    <source>
        <dbReference type="EMBL" id="KAJ4002952.1"/>
    </source>
</evidence>
<comment type="subcellular location">
    <subcellularLocation>
        <location evidence="6">Endomembrane system</location>
        <topology evidence="6">Single-pass membrane protein</topology>
    </subcellularLocation>
    <subcellularLocation>
        <location evidence="1">Nucleus membrane</location>
    </subcellularLocation>
</comment>
<evidence type="ECO:0000256" key="4">
    <source>
        <dbReference type="ARBA" id="ARBA00023136"/>
    </source>
</evidence>
<evidence type="ECO:0000256" key="7">
    <source>
        <dbReference type="SAM" id="Phobius"/>
    </source>
</evidence>
<dbReference type="InterPro" id="IPR008547">
    <property type="entry name" value="DUF829_TMEM53"/>
</dbReference>
<organism evidence="8 9">
    <name type="scientific">Fusarium irregulare</name>
    <dbReference type="NCBI Taxonomy" id="2494466"/>
    <lineage>
        <taxon>Eukaryota</taxon>
        <taxon>Fungi</taxon>
        <taxon>Dikarya</taxon>
        <taxon>Ascomycota</taxon>
        <taxon>Pezizomycotina</taxon>
        <taxon>Sordariomycetes</taxon>
        <taxon>Hypocreomycetidae</taxon>
        <taxon>Hypocreales</taxon>
        <taxon>Nectriaceae</taxon>
        <taxon>Fusarium</taxon>
        <taxon>Fusarium incarnatum-equiseti species complex</taxon>
    </lineage>
</organism>
<keyword evidence="2 7" id="KW-0812">Transmembrane</keyword>
<feature type="transmembrane region" description="Helical" evidence="7">
    <location>
        <begin position="167"/>
        <end position="190"/>
    </location>
</feature>
<evidence type="ECO:0000256" key="6">
    <source>
        <dbReference type="ARBA" id="ARBA00037847"/>
    </source>
</evidence>
<gene>
    <name evidence="8" type="ORF">NW766_012601</name>
</gene>
<keyword evidence="9" id="KW-1185">Reference proteome</keyword>
<reference evidence="8" key="1">
    <citation type="submission" date="2022-10" db="EMBL/GenBank/DDBJ databases">
        <title>Fusarium specimens isolated from Avocado Roots.</title>
        <authorList>
            <person name="Stajich J."/>
            <person name="Roper C."/>
            <person name="Heimlech-Rivalta G."/>
        </authorList>
    </citation>
    <scope>NUCLEOTIDE SEQUENCE</scope>
    <source>
        <strain evidence="8">CF00143</strain>
    </source>
</reference>